<sequence>MAYHIALFIHVVSVATWFGGLSMMAIWLRNAARGQSIDAQASLLAAHRANMTMLVPTAILALITGLYMLMSGDWGSDKPLWLLIKERFASTWILIYVLLFSFFGGKLLKKAQAEKDTEIAVKRYILWLNLSLAILTLIILVVTFKFS</sequence>
<evidence type="ECO:0000256" key="1">
    <source>
        <dbReference type="SAM" id="Phobius"/>
    </source>
</evidence>
<dbReference type="Proteomes" id="UP000677436">
    <property type="component" value="Chromosome"/>
</dbReference>
<reference evidence="2" key="2">
    <citation type="journal article" date="2021" name="Microbiol. Resour. Announc.">
        <title>Complete Genome Sequence of Polycladomyces abyssicola JIR-001T, Isolated from Hemipelagic Sediment in Deep Seawater.</title>
        <authorList>
            <person name="Tsubouchi T."/>
            <person name="Kaneko Y."/>
        </authorList>
    </citation>
    <scope>NUCLEOTIDE SEQUENCE</scope>
    <source>
        <strain evidence="2">JIR-001</strain>
    </source>
</reference>
<keyword evidence="1" id="KW-0472">Membrane</keyword>
<dbReference type="EMBL" id="AP024601">
    <property type="protein sequence ID" value="BCU80447.1"/>
    <property type="molecule type" value="Genomic_DNA"/>
</dbReference>
<protein>
    <submittedName>
        <fullName evidence="2">Uncharacterized protein</fullName>
    </submittedName>
</protein>
<proteinExistence type="predicted"/>
<feature type="transmembrane region" description="Helical" evidence="1">
    <location>
        <begin position="89"/>
        <end position="108"/>
    </location>
</feature>
<organism evidence="2 3">
    <name type="scientific">Polycladomyces abyssicola</name>
    <dbReference type="NCBI Taxonomy" id="1125966"/>
    <lineage>
        <taxon>Bacteria</taxon>
        <taxon>Bacillati</taxon>
        <taxon>Bacillota</taxon>
        <taxon>Bacilli</taxon>
        <taxon>Bacillales</taxon>
        <taxon>Thermoactinomycetaceae</taxon>
        <taxon>Polycladomyces</taxon>
    </lineage>
</organism>
<dbReference type="AlphaFoldDB" id="A0A8D5ZM30"/>
<evidence type="ECO:0000313" key="3">
    <source>
        <dbReference type="Proteomes" id="UP000677436"/>
    </source>
</evidence>
<name>A0A8D5ZM30_9BACL</name>
<feature type="transmembrane region" description="Helical" evidence="1">
    <location>
        <begin position="124"/>
        <end position="144"/>
    </location>
</feature>
<reference evidence="2" key="1">
    <citation type="journal article" date="2013" name="Int. J. Syst. Evol. Microbiol.">
        <title>Polycladomyces abyssicola gen. nov., sp. nov., a thermophilic filamentous bacterium isolated from hemipelagic sediment.</title>
        <authorList>
            <person name="Tsubouchi T."/>
            <person name="Shimane Y."/>
            <person name="Mori K."/>
            <person name="Usui K."/>
            <person name="Hiraki T."/>
            <person name="Tame A."/>
            <person name="Uematsu K."/>
            <person name="Maruyama T."/>
            <person name="Hatada Y."/>
        </authorList>
    </citation>
    <scope>NUCLEOTIDE SEQUENCE</scope>
    <source>
        <strain evidence="2">JIR-001</strain>
    </source>
</reference>
<dbReference type="KEGG" id="pabs:JIR001_02300"/>
<accession>A0A8D5ZM30</accession>
<feature type="transmembrane region" description="Helical" evidence="1">
    <location>
        <begin position="6"/>
        <end position="28"/>
    </location>
</feature>
<feature type="transmembrane region" description="Helical" evidence="1">
    <location>
        <begin position="49"/>
        <end position="69"/>
    </location>
</feature>
<keyword evidence="1" id="KW-0812">Transmembrane</keyword>
<keyword evidence="3" id="KW-1185">Reference proteome</keyword>
<dbReference type="RefSeq" id="WP_212773826.1">
    <property type="nucleotide sequence ID" value="NZ_AP024601.1"/>
</dbReference>
<gene>
    <name evidence="2" type="ORF">JIR001_02300</name>
</gene>
<keyword evidence="1" id="KW-1133">Transmembrane helix</keyword>
<evidence type="ECO:0000313" key="2">
    <source>
        <dbReference type="EMBL" id="BCU80447.1"/>
    </source>
</evidence>